<dbReference type="GeneID" id="20225229"/>
<dbReference type="PROSITE" id="PS51257">
    <property type="entry name" value="PROKAR_LIPOPROTEIN"/>
    <property type="match status" value="1"/>
</dbReference>
<keyword evidence="4" id="KW-1185">Reference proteome</keyword>
<dbReference type="KEGG" id="aaf:AURANDRAFT_65233"/>
<dbReference type="EMBL" id="GL833132">
    <property type="protein sequence ID" value="EGB07002.1"/>
    <property type="molecule type" value="Genomic_DNA"/>
</dbReference>
<organism evidence="4">
    <name type="scientific">Aureococcus anophagefferens</name>
    <name type="common">Harmful bloom alga</name>
    <dbReference type="NCBI Taxonomy" id="44056"/>
    <lineage>
        <taxon>Eukaryota</taxon>
        <taxon>Sar</taxon>
        <taxon>Stramenopiles</taxon>
        <taxon>Ochrophyta</taxon>
        <taxon>Pelagophyceae</taxon>
        <taxon>Pelagomonadales</taxon>
        <taxon>Pelagomonadaceae</taxon>
        <taxon>Aureococcus</taxon>
    </lineage>
</organism>
<feature type="compositionally biased region" description="Acidic residues" evidence="1">
    <location>
        <begin position="898"/>
        <end position="907"/>
    </location>
</feature>
<accession>F0YD65</accession>
<evidence type="ECO:0000313" key="4">
    <source>
        <dbReference type="Proteomes" id="UP000002729"/>
    </source>
</evidence>
<reference evidence="3 4" key="1">
    <citation type="journal article" date="2011" name="Proc. Natl. Acad. Sci. U.S.A.">
        <title>Niche of harmful alga Aureococcus anophagefferens revealed through ecogenomics.</title>
        <authorList>
            <person name="Gobler C.J."/>
            <person name="Berry D.L."/>
            <person name="Dyhrman S.T."/>
            <person name="Wilhelm S.W."/>
            <person name="Salamov A."/>
            <person name="Lobanov A.V."/>
            <person name="Zhang Y."/>
            <person name="Collier J.L."/>
            <person name="Wurch L.L."/>
            <person name="Kustka A.B."/>
            <person name="Dill B.D."/>
            <person name="Shah M."/>
            <person name="VerBerkmoes N.C."/>
            <person name="Kuo A."/>
            <person name="Terry A."/>
            <person name="Pangilinan J."/>
            <person name="Lindquist E.A."/>
            <person name="Lucas S."/>
            <person name="Paulsen I.T."/>
            <person name="Hattenrath-Lehmann T.K."/>
            <person name="Talmage S.C."/>
            <person name="Walker E.A."/>
            <person name="Koch F."/>
            <person name="Burson A.M."/>
            <person name="Marcoval M.A."/>
            <person name="Tang Y.Z."/>
            <person name="Lecleir G.R."/>
            <person name="Coyne K.J."/>
            <person name="Berg G.M."/>
            <person name="Bertrand E.M."/>
            <person name="Saito M.A."/>
            <person name="Gladyshev V.N."/>
            <person name="Grigoriev I.V."/>
        </authorList>
    </citation>
    <scope>NUCLEOTIDE SEQUENCE [LARGE SCALE GENOMIC DNA]</scope>
    <source>
        <strain evidence="4">CCMP 1984</strain>
    </source>
</reference>
<feature type="region of interest" description="Disordered" evidence="1">
    <location>
        <begin position="534"/>
        <end position="582"/>
    </location>
</feature>
<evidence type="ECO:0000313" key="3">
    <source>
        <dbReference type="EMBL" id="EGB07002.1"/>
    </source>
</evidence>
<protein>
    <submittedName>
        <fullName evidence="3">Uncharacterized protein</fullName>
    </submittedName>
</protein>
<dbReference type="InParanoid" id="F0YD65"/>
<feature type="compositionally biased region" description="Low complexity" evidence="1">
    <location>
        <begin position="881"/>
        <end position="890"/>
    </location>
</feature>
<feature type="compositionally biased region" description="Basic and acidic residues" evidence="1">
    <location>
        <begin position="545"/>
        <end position="557"/>
    </location>
</feature>
<dbReference type="OrthoDB" id="10639736at2759"/>
<evidence type="ECO:0000256" key="2">
    <source>
        <dbReference type="SAM" id="SignalP"/>
    </source>
</evidence>
<feature type="region of interest" description="Disordered" evidence="1">
    <location>
        <begin position="1304"/>
        <end position="1323"/>
    </location>
</feature>
<keyword evidence="2" id="KW-0732">Signal</keyword>
<dbReference type="Proteomes" id="UP000002729">
    <property type="component" value="Unassembled WGS sequence"/>
</dbReference>
<dbReference type="RefSeq" id="XP_009038242.1">
    <property type="nucleotide sequence ID" value="XM_009039994.1"/>
</dbReference>
<name>F0YD65_AURAN</name>
<feature type="region of interest" description="Disordered" evidence="1">
    <location>
        <begin position="1247"/>
        <end position="1267"/>
    </location>
</feature>
<proteinExistence type="predicted"/>
<gene>
    <name evidence="3" type="ORF">AURANDRAFT_65233</name>
</gene>
<feature type="compositionally biased region" description="Low complexity" evidence="1">
    <location>
        <begin position="558"/>
        <end position="568"/>
    </location>
</feature>
<feature type="signal peptide" evidence="2">
    <location>
        <begin position="1"/>
        <end position="24"/>
    </location>
</feature>
<feature type="chain" id="PRO_5003262924" evidence="2">
    <location>
        <begin position="25"/>
        <end position="1445"/>
    </location>
</feature>
<evidence type="ECO:0000256" key="1">
    <source>
        <dbReference type="SAM" id="MobiDB-lite"/>
    </source>
</evidence>
<feature type="region of interest" description="Disordered" evidence="1">
    <location>
        <begin position="873"/>
        <end position="987"/>
    </location>
</feature>
<sequence length="1445" mass="151925">MRTGLPRWAVVAVVAALLLACALRRRPPTELRRSVGDALPGARVSPTTLVTGPRTFHRFFDSSPFSPSGRYLAALRAPREGPADVAPGETAVVVVVDLEAPGGPRVVRERPTRAWDGQLGAQVQWGASDDVVYCNDLDRDGAVAGVAYRWRERASEPLPAPVYHVSRDGAWAASPADLGALRLTQPGYGVVPTPAAAAAARRRFRRGGGPDDGVVVLDLRRRRTTLIPLRSLVAALGRPARACATHLFHVKWNANATRLMAVLRDRGAGCAAANHVVTIGRDGGDARRVATWRARGNHPNWLDDGRVSMNRRGAIRLCADAENAPCETVGARASGHPVAAPHAPGFLVADTYAKEHAAFGLPPGVAALRLVDASTGAEVSLGSFPAADPRRKPDVWRCDLHPSFDRAGRKIAFNSCSMPANGRPAFRPSGESRQHTAAAGAAGETFARLPARRDGRNSVWNLAPGDVGQADADARTFLHLARPKPAPRAPRTLAQAKLDRAIADQIAEAAAAPVVSLKSMCGVRPSPYALERSLSRAGGGARRWSGRDDDWSEEEPRSPASAASSGGTARRRPSVARGKAAEEAAREARASALARLVVVDKGGKAWRNCELGGAGLPLTYDDGPRLACVAFHDARGWALVAIPDDVVVQGQVGDGGRPRLALARLEDADASGGRLAVADDGFDGLLPLRYGDGSFLKHATSLTAVDASTLAVLVKSHATGSGARQFDAVYHVDGRTGLCRLAVDTNRGDVVAVAAPPPGALQAASLAGSSCAHAWRDVRFVAWCRDAGVGLVRGAADGGAPRRLVFVPLGKRPTGDTKWLVVGGGRREPPSILVGVESDVYAASFADRMLLKVGACPVPSPCAAAVAPHGLLDDPEDDGGDAAAARPARYAPRRVFEDALDDDDDDDAPTREAEAADEPPPPPEEAEEEEPRVPRVRRPHDYQPITPYMLGNFPMPDDDADAYADGAAPPDDDDDDEERPRAPLDVPVLEDVGEHASLSPRRLSETPARAVAFADGGASSLRALTELADAPLPGGDDDDGALAEEAAVLALEDRPRAPSESQLALVASRRASGYPAGDDDPVARTSQLLVVGVDGSVRQAAWDFSGFLRLPRLAASDLGPADGRHNDTHRVDGLAKAQSGLLVALDARRATLGSVVVHADGYEIAPLTPGPLKLKGAPASAVRLASPCFTKRLPGGAETLCCVLKYSKALERATGVVDNDAIVTVDTEAGALEIIYVTSRRDVVGLSSAPLPDDVEDEPRAPAPGGAQRLDRKVRVAAPNFGYWSTSDGLCAVWLDSLRGPATERTVSKPKNGDADSLVPFTAGPLLPAEEGVALGARRRSTKAGPTTTTTLARYGRGSETGFEPLPASLQEIRDGKVRRPPTQILAGWRHPDHEDHPCECLAYSPRGELFGGGTSLWAIHDDGSRATALDLPVAAVAVAWGGLL</sequence>